<protein>
    <submittedName>
        <fullName evidence="2">Uncharacterized protein</fullName>
    </submittedName>
</protein>
<gene>
    <name evidence="2" type="ORF">PICMEDRAFT_70938</name>
</gene>
<dbReference type="EMBL" id="KV454001">
    <property type="protein sequence ID" value="ODQ49392.1"/>
    <property type="molecule type" value="Genomic_DNA"/>
</dbReference>
<dbReference type="Proteomes" id="UP000094455">
    <property type="component" value="Unassembled WGS sequence"/>
</dbReference>
<dbReference type="RefSeq" id="XP_019020505.1">
    <property type="nucleotide sequence ID" value="XM_019163775.1"/>
</dbReference>
<evidence type="ECO:0000313" key="2">
    <source>
        <dbReference type="EMBL" id="ODQ49392.1"/>
    </source>
</evidence>
<dbReference type="GeneID" id="30180462"/>
<organism evidence="2 3">
    <name type="scientific">Pichia membranifaciens NRRL Y-2026</name>
    <dbReference type="NCBI Taxonomy" id="763406"/>
    <lineage>
        <taxon>Eukaryota</taxon>
        <taxon>Fungi</taxon>
        <taxon>Dikarya</taxon>
        <taxon>Ascomycota</taxon>
        <taxon>Saccharomycotina</taxon>
        <taxon>Pichiomycetes</taxon>
        <taxon>Pichiales</taxon>
        <taxon>Pichiaceae</taxon>
        <taxon>Pichia</taxon>
    </lineage>
</organism>
<evidence type="ECO:0000313" key="3">
    <source>
        <dbReference type="Proteomes" id="UP000094455"/>
    </source>
</evidence>
<sequence>MDFYIVKPNLQIADCEDCPSDSTLLSKKSAYLSLQKQCRKLSQMNGGDAAVPAWCRCKSPGEPRSPSPADNDKGGRDAGGGQGQGQGHGNPVASLPLQSITLAPQDYSKLEPRPDALSLARLDLPNNISSLDGKWLALKYLQLNSDAALVRYKYLKSYAKITRLLKKYFSKPQVSEYEDYSDSEGFRQINDEMAKFKAFENVLTLLVELKKQFHQRFSHFDAACATPADPDEAPACSKTPSSSR</sequence>
<keyword evidence="3" id="KW-1185">Reference proteome</keyword>
<dbReference type="OrthoDB" id="3997577at2759"/>
<name>A0A1E3NTH9_9ASCO</name>
<reference evidence="2 3" key="1">
    <citation type="journal article" date="2016" name="Proc. Natl. Acad. Sci. U.S.A.">
        <title>Comparative genomics of biotechnologically important yeasts.</title>
        <authorList>
            <person name="Riley R."/>
            <person name="Haridas S."/>
            <person name="Wolfe K.H."/>
            <person name="Lopes M.R."/>
            <person name="Hittinger C.T."/>
            <person name="Goeker M."/>
            <person name="Salamov A.A."/>
            <person name="Wisecaver J.H."/>
            <person name="Long T.M."/>
            <person name="Calvey C.H."/>
            <person name="Aerts A.L."/>
            <person name="Barry K.W."/>
            <person name="Choi C."/>
            <person name="Clum A."/>
            <person name="Coughlan A.Y."/>
            <person name="Deshpande S."/>
            <person name="Douglass A.P."/>
            <person name="Hanson S.J."/>
            <person name="Klenk H.-P."/>
            <person name="LaButti K.M."/>
            <person name="Lapidus A."/>
            <person name="Lindquist E.A."/>
            <person name="Lipzen A.M."/>
            <person name="Meier-Kolthoff J.P."/>
            <person name="Ohm R.A."/>
            <person name="Otillar R.P."/>
            <person name="Pangilinan J.L."/>
            <person name="Peng Y."/>
            <person name="Rokas A."/>
            <person name="Rosa C.A."/>
            <person name="Scheuner C."/>
            <person name="Sibirny A.A."/>
            <person name="Slot J.C."/>
            <person name="Stielow J.B."/>
            <person name="Sun H."/>
            <person name="Kurtzman C.P."/>
            <person name="Blackwell M."/>
            <person name="Grigoriev I.V."/>
            <person name="Jeffries T.W."/>
        </authorList>
    </citation>
    <scope>NUCLEOTIDE SEQUENCE [LARGE SCALE GENOMIC DNA]</scope>
    <source>
        <strain evidence="2 3">NRRL Y-2026</strain>
    </source>
</reference>
<accession>A0A1E3NTH9</accession>
<proteinExistence type="predicted"/>
<evidence type="ECO:0000256" key="1">
    <source>
        <dbReference type="SAM" id="MobiDB-lite"/>
    </source>
</evidence>
<feature type="region of interest" description="Disordered" evidence="1">
    <location>
        <begin position="59"/>
        <end position="94"/>
    </location>
</feature>
<dbReference type="AlphaFoldDB" id="A0A1E3NTH9"/>
<feature type="compositionally biased region" description="Gly residues" evidence="1">
    <location>
        <begin position="77"/>
        <end position="88"/>
    </location>
</feature>